<feature type="transmembrane region" description="Helical" evidence="1">
    <location>
        <begin position="146"/>
        <end position="169"/>
    </location>
</feature>
<dbReference type="eggNOG" id="arCOG11078">
    <property type="taxonomic scope" value="Archaea"/>
</dbReference>
<name>F2L624_THEU7</name>
<feature type="transmembrane region" description="Helical" evidence="1">
    <location>
        <begin position="57"/>
        <end position="75"/>
    </location>
</feature>
<feature type="transmembrane region" description="Helical" evidence="1">
    <location>
        <begin position="87"/>
        <end position="114"/>
    </location>
</feature>
<feature type="transmembrane region" description="Helical" evidence="1">
    <location>
        <begin position="120"/>
        <end position="139"/>
    </location>
</feature>
<organism evidence="2 3">
    <name type="scientific">Thermoproteus uzoniensis (strain 768-20)</name>
    <dbReference type="NCBI Taxonomy" id="999630"/>
    <lineage>
        <taxon>Archaea</taxon>
        <taxon>Thermoproteota</taxon>
        <taxon>Thermoprotei</taxon>
        <taxon>Thermoproteales</taxon>
        <taxon>Thermoproteaceae</taxon>
        <taxon>Thermoproteus</taxon>
    </lineage>
</organism>
<keyword evidence="1" id="KW-1133">Transmembrane helix</keyword>
<dbReference type="STRING" id="999630.TUZN_0987"/>
<dbReference type="Proteomes" id="UP000008138">
    <property type="component" value="Chromosome"/>
</dbReference>
<dbReference type="GeneID" id="10360518"/>
<keyword evidence="1" id="KW-0472">Membrane</keyword>
<sequence length="232" mass="24190">MRSSARAFIEALRWNLRLSMGYGVLPLMLLLALATAAASEAPGRAVAASYLVESFGFAAYSIYLAAGLAAGGRGVQFELNLFSSYEVVYLAKVAAFAISLSLAALTAGLLGWYLGVLDPVAVLTRWATATALFSASLLLTDQRSSILFLVILLALTPPASLVVVNSMVVHGAVGGPNGAVVAFAAFVAPISMYAFKQYIDIYFYYGLAIAASGALTAAGLAAFRMIEVNPAD</sequence>
<proteinExistence type="predicted"/>
<dbReference type="HOGENOM" id="CLU_1192678_0_0_2"/>
<gene>
    <name evidence="2" type="ordered locus">TUZN_0987</name>
</gene>
<accession>F2L624</accession>
<dbReference type="RefSeq" id="WP_013679805.1">
    <property type="nucleotide sequence ID" value="NC_015315.1"/>
</dbReference>
<dbReference type="AlphaFoldDB" id="F2L624"/>
<evidence type="ECO:0000313" key="3">
    <source>
        <dbReference type="Proteomes" id="UP000008138"/>
    </source>
</evidence>
<evidence type="ECO:0000256" key="1">
    <source>
        <dbReference type="SAM" id="Phobius"/>
    </source>
</evidence>
<reference key="2">
    <citation type="submission" date="2011-03" db="EMBL/GenBank/DDBJ databases">
        <title>Complete genome sequence of the thermoacidophilic crenarchaeon Thermoproteus uzoniensis 768-20.</title>
        <authorList>
            <person name="Mardanov A.V."/>
            <person name="Gumerov V.M."/>
            <person name="Beletsky A.V."/>
            <person name="Prokofeva M.I."/>
            <person name="Bonch-Osmolovskaya E.A."/>
            <person name="Ravin N.V."/>
            <person name="Skryabin K.G."/>
        </authorList>
    </citation>
    <scope>NUCLEOTIDE SEQUENCE</scope>
    <source>
        <strain>768-20</strain>
    </source>
</reference>
<dbReference type="KEGG" id="tuz:TUZN_0987"/>
<feature type="transmembrane region" description="Helical" evidence="1">
    <location>
        <begin position="202"/>
        <end position="226"/>
    </location>
</feature>
<keyword evidence="1" id="KW-0812">Transmembrane</keyword>
<protein>
    <submittedName>
        <fullName evidence="2">Uncharacterized protein</fullName>
    </submittedName>
</protein>
<keyword evidence="3" id="KW-1185">Reference proteome</keyword>
<feature type="transmembrane region" description="Helical" evidence="1">
    <location>
        <begin position="175"/>
        <end position="195"/>
    </location>
</feature>
<dbReference type="EMBL" id="CP002590">
    <property type="protein sequence ID" value="AEA12469.1"/>
    <property type="molecule type" value="Genomic_DNA"/>
</dbReference>
<evidence type="ECO:0000313" key="2">
    <source>
        <dbReference type="EMBL" id="AEA12469.1"/>
    </source>
</evidence>
<reference evidence="2 3" key="1">
    <citation type="journal article" date="2011" name="J. Bacteriol.">
        <title>Complete genome sequence of the thermoacidophilic crenarchaeon Thermoproteus uzoniensis 768-20.</title>
        <authorList>
            <person name="Mardanov A.V."/>
            <person name="Gumerov V.M."/>
            <person name="Beletsky A.V."/>
            <person name="Prokofeva M.I."/>
            <person name="Bonch-Osmolovskaya E.A."/>
            <person name="Ravin N.V."/>
            <person name="Skryabin K.G."/>
        </authorList>
    </citation>
    <scope>NUCLEOTIDE SEQUENCE [LARGE SCALE GENOMIC DNA]</scope>
    <source>
        <strain evidence="2 3">768-20</strain>
    </source>
</reference>